<organism evidence="11 12">
    <name type="scientific">Fannyhessea vaginae PB189-T1-4</name>
    <dbReference type="NCBI Taxonomy" id="866774"/>
    <lineage>
        <taxon>Bacteria</taxon>
        <taxon>Bacillati</taxon>
        <taxon>Actinomycetota</taxon>
        <taxon>Coriobacteriia</taxon>
        <taxon>Coriobacteriales</taxon>
        <taxon>Atopobiaceae</taxon>
        <taxon>Fannyhessea</taxon>
    </lineage>
</organism>
<keyword evidence="7" id="KW-0862">Zinc</keyword>
<comment type="catalytic activity">
    <reaction evidence="10">
        <text>S-methyl-5'-thioadenosine + phosphate = 5-(methylsulfanyl)-alpha-D-ribose 1-phosphate + adenine</text>
        <dbReference type="Rhea" id="RHEA:11852"/>
        <dbReference type="ChEBI" id="CHEBI:16708"/>
        <dbReference type="ChEBI" id="CHEBI:17509"/>
        <dbReference type="ChEBI" id="CHEBI:43474"/>
        <dbReference type="ChEBI" id="CHEBI:58533"/>
        <dbReference type="EC" id="2.4.2.28"/>
    </reaction>
    <physiologicalReaction direction="left-to-right" evidence="10">
        <dbReference type="Rhea" id="RHEA:11853"/>
    </physiologicalReaction>
</comment>
<dbReference type="Pfam" id="PF02578">
    <property type="entry name" value="Cu-oxidase_4"/>
    <property type="match status" value="2"/>
</dbReference>
<evidence type="ECO:0000313" key="11">
    <source>
        <dbReference type="EMBL" id="EFL44283.1"/>
    </source>
</evidence>
<dbReference type="Proteomes" id="UP000004431">
    <property type="component" value="Unassembled WGS sequence"/>
</dbReference>
<evidence type="ECO:0000256" key="4">
    <source>
        <dbReference type="ARBA" id="ARBA00022679"/>
    </source>
</evidence>
<comment type="catalytic activity">
    <reaction evidence="1">
        <text>inosine + phosphate = alpha-D-ribose 1-phosphate + hypoxanthine</text>
        <dbReference type="Rhea" id="RHEA:27646"/>
        <dbReference type="ChEBI" id="CHEBI:17368"/>
        <dbReference type="ChEBI" id="CHEBI:17596"/>
        <dbReference type="ChEBI" id="CHEBI:43474"/>
        <dbReference type="ChEBI" id="CHEBI:57720"/>
        <dbReference type="EC" id="2.4.2.1"/>
    </reaction>
    <physiologicalReaction direction="left-to-right" evidence="1">
        <dbReference type="Rhea" id="RHEA:27647"/>
    </physiologicalReaction>
</comment>
<keyword evidence="12" id="KW-1185">Reference proteome</keyword>
<keyword evidence="5" id="KW-0479">Metal-binding</keyword>
<name>A0ABP2IYZ6_9ACTN</name>
<evidence type="ECO:0008006" key="13">
    <source>
        <dbReference type="Google" id="ProtNLM"/>
    </source>
</evidence>
<accession>A0ABP2IYZ6</accession>
<dbReference type="PANTHER" id="PTHR30616">
    <property type="entry name" value="UNCHARACTERIZED PROTEIN YFIH"/>
    <property type="match status" value="1"/>
</dbReference>
<protein>
    <recommendedName>
        <fullName evidence="13">Laccase domain-containing protein</fullName>
    </recommendedName>
</protein>
<evidence type="ECO:0000256" key="10">
    <source>
        <dbReference type="ARBA" id="ARBA00049893"/>
    </source>
</evidence>
<keyword evidence="4" id="KW-0808">Transferase</keyword>
<evidence type="ECO:0000256" key="5">
    <source>
        <dbReference type="ARBA" id="ARBA00022723"/>
    </source>
</evidence>
<sequence length="318" mass="33867">MSQEEQHSSYSLQRVCVGDIALWQPAREPFGIACAFSERIGGVSKAPLDSLNVGSACGDDIACVQENRRRLVCALYARAHGDAACAHGDAACAHGDAARAEANQLASRLVIPHQVHGASCFVIDERAAANLTHTRMELSRGYDAVVCTVPDVPVLLGFADCTSIILTCPGAFAVVHAGWRGCMARVCAVALRSLCAHAHVDASLCMAYIGPHIQADDYEVSAELADEFRQAFGADVVEHERNLSMTRVIMHTLTAAGVPQRNIVELGISTAAAPHAFYSYRKSNGVCGRHAAIAYMPRAHAASTQDALSMKATCESYV</sequence>
<comment type="similarity">
    <text evidence="3">Belongs to the purine nucleoside phosphorylase YfiH/LACC1 family.</text>
</comment>
<comment type="caution">
    <text evidence="11">The sequence shown here is derived from an EMBL/GenBank/DDBJ whole genome shotgun (WGS) entry which is preliminary data.</text>
</comment>
<gene>
    <name evidence="11" type="ORF">HMPREF9248_0976</name>
</gene>
<evidence type="ECO:0000313" key="12">
    <source>
        <dbReference type="Proteomes" id="UP000004431"/>
    </source>
</evidence>
<keyword evidence="6" id="KW-0378">Hydrolase</keyword>
<dbReference type="EMBL" id="AEDQ01000017">
    <property type="protein sequence ID" value="EFL44283.1"/>
    <property type="molecule type" value="Genomic_DNA"/>
</dbReference>
<comment type="catalytic activity">
    <reaction evidence="8">
        <text>adenosine + H2O + H(+) = inosine + NH4(+)</text>
        <dbReference type="Rhea" id="RHEA:24408"/>
        <dbReference type="ChEBI" id="CHEBI:15377"/>
        <dbReference type="ChEBI" id="CHEBI:15378"/>
        <dbReference type="ChEBI" id="CHEBI:16335"/>
        <dbReference type="ChEBI" id="CHEBI:17596"/>
        <dbReference type="ChEBI" id="CHEBI:28938"/>
        <dbReference type="EC" id="3.5.4.4"/>
    </reaction>
    <physiologicalReaction direction="left-to-right" evidence="8">
        <dbReference type="Rhea" id="RHEA:24409"/>
    </physiologicalReaction>
</comment>
<dbReference type="InterPro" id="IPR011324">
    <property type="entry name" value="Cytotoxic_necrot_fac-like_cat"/>
</dbReference>
<dbReference type="InterPro" id="IPR038371">
    <property type="entry name" value="Cu_polyphenol_OxRdtase_sf"/>
</dbReference>
<reference evidence="11 12" key="1">
    <citation type="submission" date="2010-08" db="EMBL/GenBank/DDBJ databases">
        <authorList>
            <person name="Durkin A.S."/>
            <person name="Madupu R."/>
            <person name="Torralba M."/>
            <person name="Gillis M."/>
            <person name="Methe B."/>
            <person name="Sutton G."/>
            <person name="Nelson K.E."/>
        </authorList>
    </citation>
    <scope>NUCLEOTIDE SEQUENCE [LARGE SCALE GENOMIC DNA]</scope>
    <source>
        <strain evidence="11 12">PB189-T1-4</strain>
    </source>
</reference>
<evidence type="ECO:0000256" key="8">
    <source>
        <dbReference type="ARBA" id="ARBA00047989"/>
    </source>
</evidence>
<evidence type="ECO:0000256" key="3">
    <source>
        <dbReference type="ARBA" id="ARBA00007353"/>
    </source>
</evidence>
<evidence type="ECO:0000256" key="9">
    <source>
        <dbReference type="ARBA" id="ARBA00048968"/>
    </source>
</evidence>
<evidence type="ECO:0000256" key="6">
    <source>
        <dbReference type="ARBA" id="ARBA00022801"/>
    </source>
</evidence>
<comment type="function">
    <text evidence="2">Purine nucleoside enzyme that catalyzes the phosphorolysis of adenosine and inosine nucleosides, yielding D-ribose 1-phosphate and the respective free bases, adenine and hypoxanthine. Also catalyzes the phosphorolysis of S-methyl-5'-thioadenosine into adenine and S-methyl-5-thio-alpha-D-ribose 1-phosphate. Also has adenosine deaminase activity.</text>
</comment>
<proteinExistence type="inferred from homology"/>
<dbReference type="SUPFAM" id="SSF64438">
    <property type="entry name" value="CNF1/YfiH-like putative cysteine hydrolases"/>
    <property type="match status" value="1"/>
</dbReference>
<dbReference type="RefSeq" id="WP_006303994.1">
    <property type="nucleotide sequence ID" value="NZ_AEDQ01000017.1"/>
</dbReference>
<dbReference type="PANTHER" id="PTHR30616:SF2">
    <property type="entry name" value="PURINE NUCLEOSIDE PHOSPHORYLASE LACC1"/>
    <property type="match status" value="1"/>
</dbReference>
<evidence type="ECO:0000256" key="1">
    <source>
        <dbReference type="ARBA" id="ARBA00000553"/>
    </source>
</evidence>
<comment type="catalytic activity">
    <reaction evidence="9">
        <text>adenosine + phosphate = alpha-D-ribose 1-phosphate + adenine</text>
        <dbReference type="Rhea" id="RHEA:27642"/>
        <dbReference type="ChEBI" id="CHEBI:16335"/>
        <dbReference type="ChEBI" id="CHEBI:16708"/>
        <dbReference type="ChEBI" id="CHEBI:43474"/>
        <dbReference type="ChEBI" id="CHEBI:57720"/>
        <dbReference type="EC" id="2.4.2.1"/>
    </reaction>
    <physiologicalReaction direction="left-to-right" evidence="9">
        <dbReference type="Rhea" id="RHEA:27643"/>
    </physiologicalReaction>
</comment>
<dbReference type="InterPro" id="IPR003730">
    <property type="entry name" value="Cu_polyphenol_OxRdtase"/>
</dbReference>
<evidence type="ECO:0000256" key="7">
    <source>
        <dbReference type="ARBA" id="ARBA00022833"/>
    </source>
</evidence>
<dbReference type="Gene3D" id="3.60.140.10">
    <property type="entry name" value="CNF1/YfiH-like putative cysteine hydrolases"/>
    <property type="match status" value="1"/>
</dbReference>
<dbReference type="CDD" id="cd16833">
    <property type="entry name" value="YfiH"/>
    <property type="match status" value="1"/>
</dbReference>
<evidence type="ECO:0000256" key="2">
    <source>
        <dbReference type="ARBA" id="ARBA00003215"/>
    </source>
</evidence>